<keyword evidence="2" id="KW-1185">Reference proteome</keyword>
<evidence type="ECO:0000313" key="1">
    <source>
        <dbReference type="EMBL" id="EIC22963.1"/>
    </source>
</evidence>
<reference evidence="1 2" key="2">
    <citation type="submission" date="2011-11" db="EMBL/GenBank/DDBJ databases">
        <authorList>
            <consortium name="US DOE Joint Genome Institute"/>
            <person name="Lucas S."/>
            <person name="Han J."/>
            <person name="Lapidus A."/>
            <person name="Cheng J.-F."/>
            <person name="Goodwin L."/>
            <person name="Pitluck S."/>
            <person name="Peters L."/>
            <person name="Ovchinnikova G."/>
            <person name="Zhang X."/>
            <person name="Detter J.C."/>
            <person name="Han C."/>
            <person name="Tapia R."/>
            <person name="Land M."/>
            <person name="Hauser L."/>
            <person name="Kyrpides N."/>
            <person name="Ivanova N."/>
            <person name="Pagani I."/>
            <person name="Vogl K."/>
            <person name="Liu Z."/>
            <person name="Overmann J."/>
            <person name="Frigaard N.-U."/>
            <person name="Bryant D."/>
            <person name="Woyke T."/>
        </authorList>
    </citation>
    <scope>NUCLEOTIDE SEQUENCE [LARGE SCALE GENOMIC DNA]</scope>
    <source>
        <strain evidence="1 2">970</strain>
    </source>
</reference>
<evidence type="ECO:0000313" key="2">
    <source>
        <dbReference type="Proteomes" id="UP000002964"/>
    </source>
</evidence>
<dbReference type="Proteomes" id="UP000002964">
    <property type="component" value="Unassembled WGS sequence"/>
</dbReference>
<dbReference type="AlphaFoldDB" id="H8YWY7"/>
<name>H8YWY7_9GAMM</name>
<accession>H8YWY7</accession>
<proteinExistence type="predicted"/>
<dbReference type="EMBL" id="JH603168">
    <property type="protein sequence ID" value="EIC22963.1"/>
    <property type="molecule type" value="Genomic_DNA"/>
</dbReference>
<dbReference type="HOGENOM" id="CLU_2686655_0_0_6"/>
<protein>
    <submittedName>
        <fullName evidence="1">Uncharacterized protein</fullName>
    </submittedName>
</protein>
<dbReference type="STRING" id="631362.Thi970DRAFT_00607"/>
<reference evidence="2" key="1">
    <citation type="submission" date="2011-06" db="EMBL/GenBank/DDBJ databases">
        <authorList>
            <consortium name="US DOE Joint Genome Institute (JGI-PGF)"/>
            <person name="Lucas S."/>
            <person name="Han J."/>
            <person name="Lapidus A."/>
            <person name="Cheng J.-F."/>
            <person name="Goodwin L."/>
            <person name="Pitluck S."/>
            <person name="Peters L."/>
            <person name="Land M.L."/>
            <person name="Hauser L."/>
            <person name="Vogl K."/>
            <person name="Liu Z."/>
            <person name="Overmann J."/>
            <person name="Frigaard N.-U."/>
            <person name="Bryant D.A."/>
            <person name="Woyke T.J."/>
        </authorList>
    </citation>
    <scope>NUCLEOTIDE SEQUENCE [LARGE SCALE GENOMIC DNA]</scope>
    <source>
        <strain evidence="2">970</strain>
    </source>
</reference>
<sequence length="74" mass="8654">MVKRRRIYFTKLFAYLTRKRTILLLFLGFNRKEALKIATNTDQRPFALDGLQTAQQELAEYHGLNSSATSMAEW</sequence>
<organism evidence="1 2">
    <name type="scientific">Thiorhodovibrio frisius</name>
    <dbReference type="NCBI Taxonomy" id="631362"/>
    <lineage>
        <taxon>Bacteria</taxon>
        <taxon>Pseudomonadati</taxon>
        <taxon>Pseudomonadota</taxon>
        <taxon>Gammaproteobacteria</taxon>
        <taxon>Chromatiales</taxon>
        <taxon>Chromatiaceae</taxon>
        <taxon>Thiorhodovibrio</taxon>
    </lineage>
</organism>
<gene>
    <name evidence="1" type="ORF">Thi970DRAFT_00607</name>
</gene>